<feature type="domain" description="ANTAR" evidence="5">
    <location>
        <begin position="160"/>
        <end position="221"/>
    </location>
</feature>
<evidence type="ECO:0000256" key="3">
    <source>
        <dbReference type="ARBA" id="ARBA00023015"/>
    </source>
</evidence>
<keyword evidence="1" id="KW-0808">Transferase</keyword>
<evidence type="ECO:0000313" key="7">
    <source>
        <dbReference type="Proteomes" id="UP001056535"/>
    </source>
</evidence>
<keyword evidence="2" id="KW-0418">Kinase</keyword>
<dbReference type="InterPro" id="IPR005561">
    <property type="entry name" value="ANTAR"/>
</dbReference>
<evidence type="ECO:0000256" key="1">
    <source>
        <dbReference type="ARBA" id="ARBA00022679"/>
    </source>
</evidence>
<dbReference type="SUPFAM" id="SSF52172">
    <property type="entry name" value="CheY-like"/>
    <property type="match status" value="1"/>
</dbReference>
<dbReference type="Gene3D" id="1.10.10.10">
    <property type="entry name" value="Winged helix-like DNA-binding domain superfamily/Winged helix DNA-binding domain"/>
    <property type="match status" value="1"/>
</dbReference>
<evidence type="ECO:0000256" key="2">
    <source>
        <dbReference type="ARBA" id="ARBA00022777"/>
    </source>
</evidence>
<keyword evidence="7" id="KW-1185">Reference proteome</keyword>
<accession>A0ABY4YJ45</accession>
<dbReference type="Gene3D" id="3.30.450.40">
    <property type="match status" value="1"/>
</dbReference>
<gene>
    <name evidence="6" type="ORF">NF557_02360</name>
</gene>
<proteinExistence type="predicted"/>
<dbReference type="EMBL" id="CP099490">
    <property type="protein sequence ID" value="USQ76794.1"/>
    <property type="molecule type" value="Genomic_DNA"/>
</dbReference>
<dbReference type="SMART" id="SM01012">
    <property type="entry name" value="ANTAR"/>
    <property type="match status" value="1"/>
</dbReference>
<dbReference type="PIRSF" id="PIRSF036625">
    <property type="entry name" value="GAF_ANTAR"/>
    <property type="match status" value="1"/>
</dbReference>
<dbReference type="InterPro" id="IPR036388">
    <property type="entry name" value="WH-like_DNA-bd_sf"/>
</dbReference>
<dbReference type="InterPro" id="IPR011006">
    <property type="entry name" value="CheY-like_superfamily"/>
</dbReference>
<name>A0ABY4YJ45_9MICO</name>
<keyword evidence="4" id="KW-0804">Transcription</keyword>
<dbReference type="SMART" id="SM00065">
    <property type="entry name" value="GAF"/>
    <property type="match status" value="1"/>
</dbReference>
<dbReference type="SUPFAM" id="SSF55781">
    <property type="entry name" value="GAF domain-like"/>
    <property type="match status" value="1"/>
</dbReference>
<dbReference type="Pfam" id="PF13185">
    <property type="entry name" value="GAF_2"/>
    <property type="match status" value="1"/>
</dbReference>
<evidence type="ECO:0000259" key="5">
    <source>
        <dbReference type="PROSITE" id="PS50921"/>
    </source>
</evidence>
<evidence type="ECO:0000256" key="4">
    <source>
        <dbReference type="ARBA" id="ARBA00023163"/>
    </source>
</evidence>
<dbReference type="InterPro" id="IPR029016">
    <property type="entry name" value="GAF-like_dom_sf"/>
</dbReference>
<protein>
    <submittedName>
        <fullName evidence="6">GAF and ANTAR domain-containing protein</fullName>
    </submittedName>
</protein>
<keyword evidence="3" id="KW-0805">Transcription regulation</keyword>
<reference evidence="6" key="1">
    <citation type="submission" date="2022-06" db="EMBL/GenBank/DDBJ databases">
        <title>Ornithinimicrobium JY.X270.</title>
        <authorList>
            <person name="Huang Y."/>
        </authorList>
    </citation>
    <scope>NUCLEOTIDE SEQUENCE</scope>
    <source>
        <strain evidence="6">JY.X270</strain>
    </source>
</reference>
<dbReference type="InterPro" id="IPR003018">
    <property type="entry name" value="GAF"/>
</dbReference>
<dbReference type="PROSITE" id="PS50921">
    <property type="entry name" value="ANTAR"/>
    <property type="match status" value="1"/>
</dbReference>
<dbReference type="InterPro" id="IPR012074">
    <property type="entry name" value="GAF_ANTAR"/>
</dbReference>
<organism evidence="6 7">
    <name type="scientific">Ornithinimicrobium cryptoxanthini</name>
    <dbReference type="NCBI Taxonomy" id="2934161"/>
    <lineage>
        <taxon>Bacteria</taxon>
        <taxon>Bacillati</taxon>
        <taxon>Actinomycetota</taxon>
        <taxon>Actinomycetes</taxon>
        <taxon>Micrococcales</taxon>
        <taxon>Ornithinimicrobiaceae</taxon>
        <taxon>Ornithinimicrobium</taxon>
    </lineage>
</organism>
<dbReference type="Pfam" id="PF03861">
    <property type="entry name" value="ANTAR"/>
    <property type="match status" value="1"/>
</dbReference>
<dbReference type="RefSeq" id="WP_252621497.1">
    <property type="nucleotide sequence ID" value="NZ_CP099490.1"/>
</dbReference>
<dbReference type="Proteomes" id="UP001056535">
    <property type="component" value="Chromosome"/>
</dbReference>
<sequence length="242" mass="26613">MPETQGFLDQLAEMARSLEHEQGTQGTLELVVSAATRIIDACDLAGVSIARRDEVRTRAATDDAVLAMHELQYQLGEGPDVQTLRDHETVYCPDLSTDQRWPRWGPRVVQELGVRSVVSYRLFTTSDTLGALNLFSRTPHAFTTEDIDNGLALAAHVAVAVAEEQNDQRLHVALASRTVIGQAQGILMERFDLSADEAFQVLIRFSTHQNIKLHRVASQLVATRKIPSSSDTKGTDPEQGPA</sequence>
<evidence type="ECO:0000313" key="6">
    <source>
        <dbReference type="EMBL" id="USQ76794.1"/>
    </source>
</evidence>